<proteinExistence type="predicted"/>
<sequence length="106" mass="12099">MGLSAATVSRVLRRARLSRWRELEPQPPVLRYERAAAGELIHLDTKKLGRIERPSHRVTGNRRDRVRGIGWEFAHVAIDDHSRASLVMMAEDERKESAVASTSPRF</sequence>
<dbReference type="KEGG" id="dtx:ATSB10_25100"/>
<dbReference type="EMBL" id="CP014841">
    <property type="protein sequence ID" value="AND69964.1"/>
    <property type="molecule type" value="Genomic_DNA"/>
</dbReference>
<dbReference type="Proteomes" id="UP000077255">
    <property type="component" value="Chromosome"/>
</dbReference>
<evidence type="ECO:0000313" key="1">
    <source>
        <dbReference type="EMBL" id="AND69964.1"/>
    </source>
</evidence>
<evidence type="ECO:0000313" key="2">
    <source>
        <dbReference type="Proteomes" id="UP000077255"/>
    </source>
</evidence>
<reference evidence="1 2" key="1">
    <citation type="submission" date="2016-02" db="EMBL/GenBank/DDBJ databases">
        <title>Complete genome sequencing and analysis of ATSB10, Dyella thiooxydans isolated from rhizosphere soil of sunflower (Helianthus annuus L.).</title>
        <authorList>
            <person name="Lee Y."/>
            <person name="Hwangbo K."/>
            <person name="Chung H."/>
            <person name="Yoo J."/>
            <person name="Kim K.Y."/>
            <person name="Sa T.M."/>
            <person name="Um Y."/>
            <person name="Madhaiyan M."/>
        </authorList>
    </citation>
    <scope>NUCLEOTIDE SEQUENCE [LARGE SCALE GENOMIC DNA]</scope>
    <source>
        <strain evidence="1 2">ATSB10</strain>
    </source>
</reference>
<dbReference type="PATRIC" id="fig|445710.3.peg.2505"/>
<accession>A0A160N2U9</accession>
<dbReference type="AlphaFoldDB" id="A0A160N2U9"/>
<organism evidence="1 2">
    <name type="scientific">Dyella thiooxydans</name>
    <dbReference type="NCBI Taxonomy" id="445710"/>
    <lineage>
        <taxon>Bacteria</taxon>
        <taxon>Pseudomonadati</taxon>
        <taxon>Pseudomonadota</taxon>
        <taxon>Gammaproteobacteria</taxon>
        <taxon>Lysobacterales</taxon>
        <taxon>Rhodanobacteraceae</taxon>
        <taxon>Dyella</taxon>
    </lineage>
</organism>
<name>A0A160N2U9_9GAMM</name>
<dbReference type="STRING" id="445710.ATSB10_25100"/>
<gene>
    <name evidence="1" type="ORF">ATSB10_25100</name>
</gene>
<protein>
    <submittedName>
        <fullName evidence="1">Integrase</fullName>
    </submittedName>
</protein>
<keyword evidence="2" id="KW-1185">Reference proteome</keyword>